<keyword evidence="3" id="KW-1185">Reference proteome</keyword>
<feature type="compositionally biased region" description="Basic and acidic residues" evidence="1">
    <location>
        <begin position="316"/>
        <end position="328"/>
    </location>
</feature>
<feature type="compositionally biased region" description="Polar residues" evidence="1">
    <location>
        <begin position="510"/>
        <end position="521"/>
    </location>
</feature>
<feature type="compositionally biased region" description="Basic and acidic residues" evidence="1">
    <location>
        <begin position="106"/>
        <end position="154"/>
    </location>
</feature>
<feature type="compositionally biased region" description="Polar residues" evidence="1">
    <location>
        <begin position="224"/>
        <end position="235"/>
    </location>
</feature>
<feature type="region of interest" description="Disordered" evidence="1">
    <location>
        <begin position="106"/>
        <end position="415"/>
    </location>
</feature>
<dbReference type="EMBL" id="JARJCM010000016">
    <property type="protein sequence ID" value="KAJ7041600.1"/>
    <property type="molecule type" value="Genomic_DNA"/>
</dbReference>
<dbReference type="Proteomes" id="UP001218188">
    <property type="component" value="Unassembled WGS sequence"/>
</dbReference>
<name>A0AAD6XAS5_9AGAR</name>
<feature type="compositionally biased region" description="Low complexity" evidence="1">
    <location>
        <begin position="174"/>
        <end position="185"/>
    </location>
</feature>
<feature type="compositionally biased region" description="Pro residues" evidence="1">
    <location>
        <begin position="273"/>
        <end position="286"/>
    </location>
</feature>
<gene>
    <name evidence="2" type="ORF">C8F04DRAFT_1177055</name>
</gene>
<comment type="caution">
    <text evidence="2">The sequence shown here is derived from an EMBL/GenBank/DDBJ whole genome shotgun (WGS) entry which is preliminary data.</text>
</comment>
<feature type="region of interest" description="Disordered" evidence="1">
    <location>
        <begin position="440"/>
        <end position="542"/>
    </location>
</feature>
<organism evidence="2 3">
    <name type="scientific">Mycena alexandri</name>
    <dbReference type="NCBI Taxonomy" id="1745969"/>
    <lineage>
        <taxon>Eukaryota</taxon>
        <taxon>Fungi</taxon>
        <taxon>Dikarya</taxon>
        <taxon>Basidiomycota</taxon>
        <taxon>Agaricomycotina</taxon>
        <taxon>Agaricomycetes</taxon>
        <taxon>Agaricomycetidae</taxon>
        <taxon>Agaricales</taxon>
        <taxon>Marasmiineae</taxon>
        <taxon>Mycenaceae</taxon>
        <taxon>Mycena</taxon>
    </lineage>
</organism>
<dbReference type="AlphaFoldDB" id="A0AAD6XAS5"/>
<protein>
    <submittedName>
        <fullName evidence="2">Uncharacterized protein</fullName>
    </submittedName>
</protein>
<sequence>MIVGSVGLPPEGGVEVEAWAPEENIEDAVAGVANADPGVEAEGTGMGVAATWMPEIRARGAGVRVCKDQEERINTKERMNEGEEMKRDAGAEWKRALALGHKHELEPVHDEWGHEDEHNEQKGHDERTEQAEHKHELEPVRDEWGHEHEDRVDPTPRILSYVLVSPSTPPAPPAFASTSSSSSPSTAPPPHPPSRGTRARPCPKKEGPKPSSRANLENPRTEKLQPTASASSATAKQEKVRKKKRQKPRTRFRKTQTNKPARERENPPHRRPTPTPRHTPPTPTPSARPTTTRGGSVRKRSAGTGGGGGECAGARGRLEGREGYEQRQRSRAHHALPRSSGGGRPTHSPTPPMDIPNLGDTPTPSVFSKTRLTSRNPLQNGATPQTRAPARGRASSAGEGEQREEGARGGRGWGWGWGALLKKEHIDIDTVGREGGIASAWTEHKTQKAKKQNAPPPPKQAKRAVRKEGRHSRGVASNDSIAHAAPSLPTKHSPTSTKAPAKMKGEISYNAPSLQTKTATPTHRGASRARHTKPRRGSGWWW</sequence>
<evidence type="ECO:0000256" key="1">
    <source>
        <dbReference type="SAM" id="MobiDB-lite"/>
    </source>
</evidence>
<reference evidence="2" key="1">
    <citation type="submission" date="2023-03" db="EMBL/GenBank/DDBJ databases">
        <title>Massive genome expansion in bonnet fungi (Mycena s.s.) driven by repeated elements and novel gene families across ecological guilds.</title>
        <authorList>
            <consortium name="Lawrence Berkeley National Laboratory"/>
            <person name="Harder C.B."/>
            <person name="Miyauchi S."/>
            <person name="Viragh M."/>
            <person name="Kuo A."/>
            <person name="Thoen E."/>
            <person name="Andreopoulos B."/>
            <person name="Lu D."/>
            <person name="Skrede I."/>
            <person name="Drula E."/>
            <person name="Henrissat B."/>
            <person name="Morin E."/>
            <person name="Kohler A."/>
            <person name="Barry K."/>
            <person name="LaButti K."/>
            <person name="Morin E."/>
            <person name="Salamov A."/>
            <person name="Lipzen A."/>
            <person name="Mereny Z."/>
            <person name="Hegedus B."/>
            <person name="Baldrian P."/>
            <person name="Stursova M."/>
            <person name="Weitz H."/>
            <person name="Taylor A."/>
            <person name="Grigoriev I.V."/>
            <person name="Nagy L.G."/>
            <person name="Martin F."/>
            <person name="Kauserud H."/>
        </authorList>
    </citation>
    <scope>NUCLEOTIDE SEQUENCE</scope>
    <source>
        <strain evidence="2">CBHHK200</strain>
    </source>
</reference>
<feature type="compositionally biased region" description="Polar residues" evidence="1">
    <location>
        <begin position="360"/>
        <end position="386"/>
    </location>
</feature>
<feature type="compositionally biased region" description="Basic residues" evidence="1">
    <location>
        <begin position="460"/>
        <end position="473"/>
    </location>
</feature>
<evidence type="ECO:0000313" key="3">
    <source>
        <dbReference type="Proteomes" id="UP001218188"/>
    </source>
</evidence>
<proteinExistence type="predicted"/>
<feature type="compositionally biased region" description="Basic residues" evidence="1">
    <location>
        <begin position="525"/>
        <end position="536"/>
    </location>
</feature>
<feature type="compositionally biased region" description="Basic residues" evidence="1">
    <location>
        <begin position="239"/>
        <end position="256"/>
    </location>
</feature>
<accession>A0AAD6XAS5</accession>
<evidence type="ECO:0000313" key="2">
    <source>
        <dbReference type="EMBL" id="KAJ7041600.1"/>
    </source>
</evidence>